<dbReference type="InterPro" id="IPR002524">
    <property type="entry name" value="Cation_efflux"/>
</dbReference>
<evidence type="ECO:0008006" key="12">
    <source>
        <dbReference type="Google" id="ProtNLM"/>
    </source>
</evidence>
<feature type="transmembrane region" description="Helical" evidence="7">
    <location>
        <begin position="184"/>
        <end position="201"/>
    </location>
</feature>
<keyword evidence="6 7" id="KW-0472">Membrane</keyword>
<dbReference type="PANTHER" id="PTHR43840:SF50">
    <property type="entry name" value="MANGANESE EFFLUX SYSTEM PROTEIN MNES"/>
    <property type="match status" value="1"/>
</dbReference>
<evidence type="ECO:0000256" key="7">
    <source>
        <dbReference type="SAM" id="Phobius"/>
    </source>
</evidence>
<dbReference type="Gene3D" id="1.20.1510.10">
    <property type="entry name" value="Cation efflux protein transmembrane domain"/>
    <property type="match status" value="1"/>
</dbReference>
<dbReference type="InterPro" id="IPR027470">
    <property type="entry name" value="Cation_efflux_CTD"/>
</dbReference>
<dbReference type="RefSeq" id="WP_317696321.1">
    <property type="nucleotide sequence ID" value="NZ_AP026801.1"/>
</dbReference>
<feature type="domain" description="Cation efflux protein cytoplasmic" evidence="9">
    <location>
        <begin position="215"/>
        <end position="288"/>
    </location>
</feature>
<evidence type="ECO:0000256" key="3">
    <source>
        <dbReference type="ARBA" id="ARBA00022448"/>
    </source>
</evidence>
<dbReference type="InterPro" id="IPR036837">
    <property type="entry name" value="Cation_efflux_CTD_sf"/>
</dbReference>
<comment type="subcellular location">
    <subcellularLocation>
        <location evidence="1">Membrane</location>
        <topology evidence="1">Multi-pass membrane protein</topology>
    </subcellularLocation>
</comment>
<evidence type="ECO:0000259" key="8">
    <source>
        <dbReference type="Pfam" id="PF01545"/>
    </source>
</evidence>
<keyword evidence="11" id="KW-1185">Reference proteome</keyword>
<evidence type="ECO:0000313" key="11">
    <source>
        <dbReference type="Proteomes" id="UP001321804"/>
    </source>
</evidence>
<dbReference type="Proteomes" id="UP001321804">
    <property type="component" value="Chromosome"/>
</dbReference>
<comment type="similarity">
    <text evidence="2">Belongs to the cation diffusion facilitator (CDF) transporter (TC 2.A.4) family.</text>
</comment>
<dbReference type="Pfam" id="PF16916">
    <property type="entry name" value="ZT_dimer"/>
    <property type="match status" value="1"/>
</dbReference>
<evidence type="ECO:0000256" key="5">
    <source>
        <dbReference type="ARBA" id="ARBA00022989"/>
    </source>
</evidence>
<dbReference type="SUPFAM" id="SSF160240">
    <property type="entry name" value="Cation efflux protein cytoplasmic domain-like"/>
    <property type="match status" value="1"/>
</dbReference>
<feature type="transmembrane region" description="Helical" evidence="7">
    <location>
        <begin position="15"/>
        <end position="34"/>
    </location>
</feature>
<feature type="transmembrane region" description="Helical" evidence="7">
    <location>
        <begin position="84"/>
        <end position="106"/>
    </location>
</feature>
<reference evidence="10 11" key="1">
    <citation type="journal article" date="2023" name="Microbiol. Spectr.">
        <title>Symbiosis of Carpenter Bees with Uncharacterized Lactic Acid Bacteria Showing NAD Auxotrophy.</title>
        <authorList>
            <person name="Kawasaki S."/>
            <person name="Ozawa K."/>
            <person name="Mori T."/>
            <person name="Yamamoto A."/>
            <person name="Ito M."/>
            <person name="Ohkuma M."/>
            <person name="Sakamoto M."/>
            <person name="Matsutani M."/>
        </authorList>
    </citation>
    <scope>NUCLEOTIDE SEQUENCE [LARGE SCALE GENOMIC DNA]</scope>
    <source>
        <strain evidence="10 11">KimC2</strain>
    </source>
</reference>
<keyword evidence="3" id="KW-0813">Transport</keyword>
<sequence length="290" mass="31574">MSQTQVEDFKKAEKGAIISIAAYTIISIFKIVVGKIGNSEALSADGFNNFTDIISSFTVLIGLRLAQKPADHDHRYGHWKIENVASLVTSIIMFIVGTGVILSSFTRLVDGKITKPDLLAAIIGLISGIVMLVVYFINRKLAKIANSSALRATSKDNRNDSLTSIGTAIAIFAATLGLSWVDGVTAIIVGLLILRTAIGIFKESAFYLSDGFDDRDFDDYIIAINDIKGVGGIKSIKGRSSGSNIYLDLIIAIDPEMSVRESHAITEQIRQMLQEKFNIYDVDVHVEPDE</sequence>
<dbReference type="InterPro" id="IPR050291">
    <property type="entry name" value="CDF_Transporter"/>
</dbReference>
<keyword evidence="4 7" id="KW-0812">Transmembrane</keyword>
<accession>A0AAU9D4V5</accession>
<dbReference type="PANTHER" id="PTHR43840">
    <property type="entry name" value="MITOCHONDRIAL METAL TRANSPORTER 1-RELATED"/>
    <property type="match status" value="1"/>
</dbReference>
<protein>
    <recommendedName>
        <fullName evidence="12">Cation diffusion facilitator family transporter</fullName>
    </recommendedName>
</protein>
<dbReference type="NCBIfam" id="TIGR01297">
    <property type="entry name" value="CDF"/>
    <property type="match status" value="1"/>
</dbReference>
<name>A0AAU9D4V5_9LACO</name>
<dbReference type="KEGG" id="xak:KIMC2_18820"/>
<organism evidence="10 11">
    <name type="scientific">Xylocopilactobacillus apis</name>
    <dbReference type="NCBI Taxonomy" id="2932183"/>
    <lineage>
        <taxon>Bacteria</taxon>
        <taxon>Bacillati</taxon>
        <taxon>Bacillota</taxon>
        <taxon>Bacilli</taxon>
        <taxon>Lactobacillales</taxon>
        <taxon>Lactobacillaceae</taxon>
        <taxon>Xylocopilactobacillus</taxon>
    </lineage>
</organism>
<evidence type="ECO:0000259" key="9">
    <source>
        <dbReference type="Pfam" id="PF16916"/>
    </source>
</evidence>
<evidence type="ECO:0000256" key="6">
    <source>
        <dbReference type="ARBA" id="ARBA00023136"/>
    </source>
</evidence>
<keyword evidence="5 7" id="KW-1133">Transmembrane helix</keyword>
<evidence type="ECO:0000256" key="1">
    <source>
        <dbReference type="ARBA" id="ARBA00004141"/>
    </source>
</evidence>
<dbReference type="InterPro" id="IPR058533">
    <property type="entry name" value="Cation_efflux_TM"/>
</dbReference>
<dbReference type="FunFam" id="1.20.1510.10:FF:000006">
    <property type="entry name" value="Divalent cation efflux transporter"/>
    <property type="match status" value="1"/>
</dbReference>
<dbReference type="SUPFAM" id="SSF161111">
    <property type="entry name" value="Cation efflux protein transmembrane domain-like"/>
    <property type="match status" value="1"/>
</dbReference>
<dbReference type="EMBL" id="AP026801">
    <property type="protein sequence ID" value="BDR57320.1"/>
    <property type="molecule type" value="Genomic_DNA"/>
</dbReference>
<evidence type="ECO:0000256" key="2">
    <source>
        <dbReference type="ARBA" id="ARBA00008114"/>
    </source>
</evidence>
<proteinExistence type="inferred from homology"/>
<evidence type="ECO:0000313" key="10">
    <source>
        <dbReference type="EMBL" id="BDR57320.1"/>
    </source>
</evidence>
<dbReference type="GO" id="GO:0016020">
    <property type="term" value="C:membrane"/>
    <property type="evidence" value="ECO:0007669"/>
    <property type="project" value="UniProtKB-SubCell"/>
</dbReference>
<dbReference type="AlphaFoldDB" id="A0AAU9D4V5"/>
<dbReference type="Gene3D" id="3.30.70.1350">
    <property type="entry name" value="Cation efflux protein, cytoplasmic domain"/>
    <property type="match status" value="1"/>
</dbReference>
<evidence type="ECO:0000256" key="4">
    <source>
        <dbReference type="ARBA" id="ARBA00022692"/>
    </source>
</evidence>
<dbReference type="GO" id="GO:0008324">
    <property type="term" value="F:monoatomic cation transmembrane transporter activity"/>
    <property type="evidence" value="ECO:0007669"/>
    <property type="project" value="InterPro"/>
</dbReference>
<feature type="transmembrane region" description="Helical" evidence="7">
    <location>
        <begin position="118"/>
        <end position="138"/>
    </location>
</feature>
<dbReference type="Pfam" id="PF01545">
    <property type="entry name" value="Cation_efflux"/>
    <property type="match status" value="1"/>
</dbReference>
<gene>
    <name evidence="10" type="ORF">KIMC2_18820</name>
</gene>
<feature type="domain" description="Cation efflux protein transmembrane" evidence="8">
    <location>
        <begin position="17"/>
        <end position="208"/>
    </location>
</feature>
<dbReference type="InterPro" id="IPR027469">
    <property type="entry name" value="Cation_efflux_TMD_sf"/>
</dbReference>